<feature type="region of interest" description="Disordered" evidence="1">
    <location>
        <begin position="219"/>
        <end position="245"/>
    </location>
</feature>
<dbReference type="EMBL" id="ML978124">
    <property type="protein sequence ID" value="KAF2100309.1"/>
    <property type="molecule type" value="Genomic_DNA"/>
</dbReference>
<feature type="compositionally biased region" description="Low complexity" evidence="1">
    <location>
        <begin position="25"/>
        <end position="34"/>
    </location>
</feature>
<dbReference type="GO" id="GO:0005085">
    <property type="term" value="F:guanyl-nucleotide exchange factor activity"/>
    <property type="evidence" value="ECO:0007669"/>
    <property type="project" value="InterPro"/>
</dbReference>
<organism evidence="3 4">
    <name type="scientific">Rhizodiscina lignyota</name>
    <dbReference type="NCBI Taxonomy" id="1504668"/>
    <lineage>
        <taxon>Eukaryota</taxon>
        <taxon>Fungi</taxon>
        <taxon>Dikarya</taxon>
        <taxon>Ascomycota</taxon>
        <taxon>Pezizomycotina</taxon>
        <taxon>Dothideomycetes</taxon>
        <taxon>Pleosporomycetidae</taxon>
        <taxon>Aulographales</taxon>
        <taxon>Rhizodiscinaceae</taxon>
        <taxon>Rhizodiscina</taxon>
    </lineage>
</organism>
<feature type="domain" description="DH" evidence="2">
    <location>
        <begin position="321"/>
        <end position="580"/>
    </location>
</feature>
<comment type="caution">
    <text evidence="3">The sequence shown here is derived from an EMBL/GenBank/DDBJ whole genome shotgun (WGS) entry which is preliminary data.</text>
</comment>
<sequence>MAFVLSLQPQSPLKRSFSDTPYTRSCSPLSISSSCGTVRRNASRNLSAGSLASISPHRNRQWRIQNENAPPQTSPPQSFKFEADPKSNVPSRASSGQVSREPFPTEDIAAPPRSGCPRDSGFVQDDTEQADLQINNCLNAPEITIQDTVGPEPTDATDRSSQIDIDTAQQGAKQDDLLKPEATVRGTDGNSMPPFRRWVTTLRRKNLQRRKGLIPREERWPLDDSSSDLTNTNCNPPRISTDTAKHTKSLSHSSSMGFITAVKTASVTLASVSIGPFRSRASHLRGGFRSSGTSEIRRSMDSNITSLTPIIDEATWLRSLQRRKVLEELISTEESYLTDMRAFVNVYSTLLPSVATMSSQIRTSVEQTLTQIVQLHEELLGELCKVIPQAEHTRDDSISSSSIVRPRKHMRWHSADVSLPRDDLSKAGRRIRHSFEIGRIKDYKTTALTADTGTTAAVAKVFNQLMRRFLVYEAWAAHSETMHSDVLSTYRTLPAWPAIERGLESLSTLETSINSRESHQRKGLTLADLLIKPIQRVCKYPLLFESLCKQTPACDDPIAHDEIQMVLVRLRELTDEINKATDDPKMRQLVETTWILQDRLTFDEHTQLTVQPTVMFHLIGRVILCGVLHVAFDTKDRVKGQYMICLLYRSCLLLASMKKNNTNYSVFAVVPLRNGVVDESDNARGLQCHTAPHTWKLLFESQHRLFEIMLSACSAKEEEEWRSNTLERIAVENRDVSEGRSNGDDLVVVLPHELKSFSTAGGQPESMARRMSIQRAATLGPKTTMRQVVIKNTEALHTSGDSTVRDPIPVARSLSHLSTNHVQTLAPRRADRIRLENALFDVWTKDVLPYPGMASRRTENSIRASANSVMRKLSMASIASNFSKRSISYTSVSTTSTRMMANSSIDDGPHASNDSTRFRSTGSGSGPGLPRVDFHNAPNAFLPEDFELKPKQKQNVKCHSMSSATEWKRGLASRIGAGGDYLRELRPLTPILATGRSSRAEGENMTFSEALTRSSLVSEGRGESTTPAKAVDTRDSRDAVKLQRAFTYESGTVAGDRSRKRAKDDAKGPNDIPNLLSTPKKPVKTKSRFFKFWS</sequence>
<dbReference type="InterPro" id="IPR035899">
    <property type="entry name" value="DBL_dom_sf"/>
</dbReference>
<feature type="region of interest" description="Disordered" evidence="1">
    <location>
        <begin position="66"/>
        <end position="122"/>
    </location>
</feature>
<dbReference type="SUPFAM" id="SSF48065">
    <property type="entry name" value="DBL homology domain (DH-domain)"/>
    <property type="match status" value="1"/>
</dbReference>
<name>A0A9P4IJ84_9PEZI</name>
<dbReference type="SMART" id="SM00325">
    <property type="entry name" value="RhoGEF"/>
    <property type="match status" value="1"/>
</dbReference>
<evidence type="ECO:0000313" key="3">
    <source>
        <dbReference type="EMBL" id="KAF2100309.1"/>
    </source>
</evidence>
<feature type="compositionally biased region" description="Polar residues" evidence="1">
    <location>
        <begin position="66"/>
        <end position="77"/>
    </location>
</feature>
<evidence type="ECO:0000259" key="2">
    <source>
        <dbReference type="PROSITE" id="PS50010"/>
    </source>
</evidence>
<dbReference type="InterPro" id="IPR000219">
    <property type="entry name" value="DH_dom"/>
</dbReference>
<dbReference type="PANTHER" id="PTHR45818:SF3">
    <property type="entry name" value="PROTEIN VAV"/>
    <property type="match status" value="1"/>
</dbReference>
<gene>
    <name evidence="3" type="ORF">NA57DRAFT_35935</name>
</gene>
<accession>A0A9P4IJ84</accession>
<evidence type="ECO:0000313" key="4">
    <source>
        <dbReference type="Proteomes" id="UP000799772"/>
    </source>
</evidence>
<dbReference type="Proteomes" id="UP000799772">
    <property type="component" value="Unassembled WGS sequence"/>
</dbReference>
<feature type="region of interest" description="Disordered" evidence="1">
    <location>
        <begin position="900"/>
        <end position="930"/>
    </location>
</feature>
<proteinExistence type="predicted"/>
<evidence type="ECO:0000256" key="1">
    <source>
        <dbReference type="SAM" id="MobiDB-lite"/>
    </source>
</evidence>
<feature type="compositionally biased region" description="Polar residues" evidence="1">
    <location>
        <begin position="1014"/>
        <end position="1027"/>
    </location>
</feature>
<dbReference type="PROSITE" id="PS50010">
    <property type="entry name" value="DH_2"/>
    <property type="match status" value="1"/>
</dbReference>
<dbReference type="AlphaFoldDB" id="A0A9P4IJ84"/>
<feature type="region of interest" description="Disordered" evidence="1">
    <location>
        <begin position="1051"/>
        <end position="1081"/>
    </location>
</feature>
<feature type="compositionally biased region" description="Polar residues" evidence="1">
    <location>
        <begin position="88"/>
        <end position="98"/>
    </location>
</feature>
<protein>
    <recommendedName>
        <fullName evidence="2">DH domain-containing protein</fullName>
    </recommendedName>
</protein>
<feature type="compositionally biased region" description="Polar residues" evidence="1">
    <location>
        <begin position="7"/>
        <end position="24"/>
    </location>
</feature>
<keyword evidence="4" id="KW-1185">Reference proteome</keyword>
<dbReference type="Gene3D" id="1.20.900.10">
    <property type="entry name" value="Dbl homology (DH) domain"/>
    <property type="match status" value="1"/>
</dbReference>
<feature type="region of interest" description="Disordered" evidence="1">
    <location>
        <begin position="1"/>
        <end position="35"/>
    </location>
</feature>
<dbReference type="PANTHER" id="PTHR45818">
    <property type="entry name" value="PROTEIN VAV"/>
    <property type="match status" value="1"/>
</dbReference>
<dbReference type="OrthoDB" id="8059989at2759"/>
<reference evidence="3" key="1">
    <citation type="journal article" date="2020" name="Stud. Mycol.">
        <title>101 Dothideomycetes genomes: a test case for predicting lifestyles and emergence of pathogens.</title>
        <authorList>
            <person name="Haridas S."/>
            <person name="Albert R."/>
            <person name="Binder M."/>
            <person name="Bloem J."/>
            <person name="Labutti K."/>
            <person name="Salamov A."/>
            <person name="Andreopoulos B."/>
            <person name="Baker S."/>
            <person name="Barry K."/>
            <person name="Bills G."/>
            <person name="Bluhm B."/>
            <person name="Cannon C."/>
            <person name="Castanera R."/>
            <person name="Culley D."/>
            <person name="Daum C."/>
            <person name="Ezra D."/>
            <person name="Gonzalez J."/>
            <person name="Henrissat B."/>
            <person name="Kuo A."/>
            <person name="Liang C."/>
            <person name="Lipzen A."/>
            <person name="Lutzoni F."/>
            <person name="Magnuson J."/>
            <person name="Mondo S."/>
            <person name="Nolan M."/>
            <person name="Ohm R."/>
            <person name="Pangilinan J."/>
            <person name="Park H.-J."/>
            <person name="Ramirez L."/>
            <person name="Alfaro M."/>
            <person name="Sun H."/>
            <person name="Tritt A."/>
            <person name="Yoshinaga Y."/>
            <person name="Zwiers L.-H."/>
            <person name="Turgeon B."/>
            <person name="Goodwin S."/>
            <person name="Spatafora J."/>
            <person name="Crous P."/>
            <person name="Grigoriev I."/>
        </authorList>
    </citation>
    <scope>NUCLEOTIDE SEQUENCE</scope>
    <source>
        <strain evidence="3">CBS 133067</strain>
    </source>
</reference>
<feature type="compositionally biased region" description="Polar residues" evidence="1">
    <location>
        <begin position="227"/>
        <end position="242"/>
    </location>
</feature>
<feature type="region of interest" description="Disordered" evidence="1">
    <location>
        <begin position="1014"/>
        <end position="1036"/>
    </location>
</feature>
<dbReference type="GO" id="GO:0005737">
    <property type="term" value="C:cytoplasm"/>
    <property type="evidence" value="ECO:0007669"/>
    <property type="project" value="TreeGrafter"/>
</dbReference>
<dbReference type="Pfam" id="PF00621">
    <property type="entry name" value="RhoGEF"/>
    <property type="match status" value="1"/>
</dbReference>